<keyword evidence="6" id="KW-0645">Protease</keyword>
<dbReference type="RefSeq" id="XP_073981723.1">
    <property type="nucleotide sequence ID" value="XM_074125622.1"/>
</dbReference>
<evidence type="ECO:0000256" key="12">
    <source>
        <dbReference type="ARBA" id="ARBA00023049"/>
    </source>
</evidence>
<evidence type="ECO:0000256" key="13">
    <source>
        <dbReference type="ARBA" id="ARBA00023128"/>
    </source>
</evidence>
<dbReference type="InterPro" id="IPR005936">
    <property type="entry name" value="FtsH"/>
</dbReference>
<dbReference type="GO" id="GO:0004176">
    <property type="term" value="F:ATP-dependent peptidase activity"/>
    <property type="evidence" value="ECO:0007669"/>
    <property type="project" value="InterPro"/>
</dbReference>
<dbReference type="InterPro" id="IPR037219">
    <property type="entry name" value="Peptidase_M41-like"/>
</dbReference>
<protein>
    <submittedName>
        <fullName evidence="16">AAA+ ATPase domain-containing protein</fullName>
    </submittedName>
</protein>
<evidence type="ECO:0000256" key="6">
    <source>
        <dbReference type="ARBA" id="ARBA00022670"/>
    </source>
</evidence>
<dbReference type="InterPro" id="IPR000642">
    <property type="entry name" value="Peptidase_M41"/>
</dbReference>
<evidence type="ECO:0000256" key="4">
    <source>
        <dbReference type="ARBA" id="ARBA00010044"/>
    </source>
</evidence>
<dbReference type="GO" id="GO:0016887">
    <property type="term" value="F:ATP hydrolysis activity"/>
    <property type="evidence" value="ECO:0007669"/>
    <property type="project" value="InterPro"/>
</dbReference>
<keyword evidence="11" id="KW-0067">ATP-binding</keyword>
<dbReference type="AlphaFoldDB" id="A0A905R0K1"/>
<dbReference type="Pfam" id="PF17862">
    <property type="entry name" value="AAA_lid_3"/>
    <property type="match status" value="1"/>
</dbReference>
<keyword evidence="17" id="KW-1185">Reference proteome</keyword>
<dbReference type="GO" id="GO:0004222">
    <property type="term" value="F:metalloendopeptidase activity"/>
    <property type="evidence" value="ECO:0007669"/>
    <property type="project" value="InterPro"/>
</dbReference>
<dbReference type="GO" id="GO:0007005">
    <property type="term" value="P:mitochondrion organization"/>
    <property type="evidence" value="ECO:0007669"/>
    <property type="project" value="TreeGrafter"/>
</dbReference>
<dbReference type="InterPro" id="IPR041569">
    <property type="entry name" value="AAA_lid_3"/>
</dbReference>
<evidence type="ECO:0000256" key="9">
    <source>
        <dbReference type="ARBA" id="ARBA00022801"/>
    </source>
</evidence>
<dbReference type="InterPro" id="IPR003959">
    <property type="entry name" value="ATPase_AAA_core"/>
</dbReference>
<dbReference type="SMART" id="SM00382">
    <property type="entry name" value="AAA"/>
    <property type="match status" value="1"/>
</dbReference>
<dbReference type="HAMAP" id="MF_01458">
    <property type="entry name" value="FtsH"/>
    <property type="match status" value="1"/>
</dbReference>
<evidence type="ECO:0000256" key="14">
    <source>
        <dbReference type="ARBA" id="ARBA00023136"/>
    </source>
</evidence>
<dbReference type="SUPFAM" id="SSF140990">
    <property type="entry name" value="FtsH protease domain-like"/>
    <property type="match status" value="1"/>
</dbReference>
<sequence length="728" mass="80497">MFPLQHNQGLLCHLTQLASTVAASPKRRTVTNKSSKNFENELEFHQNFNCVDSFKLAFNSARESGLLQNDFSTSFVSNLGSISVHSRKSSNWTLCVDGNNFSLYDRRKFSAHVPVSVTHKILEHIKSNQFKPFIFDVQVRGFKTERSIKAEIQRSPSLYQRMRQALGFDRSAQINVNPTSQQSATNFVDPNESPIIKSLLTNESLNPEEVNKLKIAFAEGYLAGQQNAKGVGRSARWLKLVQQLLTIVLFLSIFISLMASANGSMFRIQLGNQVEVDPEEIHVTFNDVKGADEAKQELKDVVEFLKNPDKFSALGGKLPKGVLLVGPPGTGKTLLARAVAGEAGVPFFHAAGPEFDEILVGQGARRVRDLFRAAKDRAPCVIFIDEIDSVGAKRTNSVLHPYANQTINQLLSEMDGFHQNDGVIVLGATNRRDDLDKALLRPGRFDVEVNVPTPDLLGRKEILSLYLSRVLTKSVDVDLLARGTTGFTGADLENMVNQAALKAAIDGAECVTMKYLESARDKVLMGPERKSRIPDEETNQITAYHEGGHTLVAYYTKGSHPLHKVTIIPRGPSLGHTAYMPEKESYHVTKFQLLALMDTMMGGRAAEELIFGSDKITSGASNDLKQATAIATAMVKEWGMSEALGLRTYEGNAKAYFNVNELSPNTTDQVDVEIKKILQESYERAKAILKSHQKEHKLLAEALLKYETLDADDIRAILTGDGNEKFKA</sequence>
<evidence type="ECO:0000256" key="2">
    <source>
        <dbReference type="ARBA" id="ARBA00004173"/>
    </source>
</evidence>
<reference evidence="16" key="1">
    <citation type="submission" date="2022-10" db="UniProtKB">
        <authorList>
            <consortium name="EnsemblMetazoa"/>
        </authorList>
    </citation>
    <scope>IDENTIFICATION</scope>
</reference>
<proteinExistence type="inferred from homology"/>
<dbReference type="GeneID" id="141452979"/>
<keyword evidence="8" id="KW-0547">Nucleotide-binding</keyword>
<comment type="similarity">
    <text evidence="4">In the C-terminal section; belongs to the peptidase M41 family.</text>
</comment>
<dbReference type="InterPro" id="IPR003593">
    <property type="entry name" value="AAA+_ATPase"/>
</dbReference>
<dbReference type="Pfam" id="PF01434">
    <property type="entry name" value="Peptidase_M41"/>
    <property type="match status" value="1"/>
</dbReference>
<dbReference type="Pfam" id="PF00004">
    <property type="entry name" value="AAA"/>
    <property type="match status" value="1"/>
</dbReference>
<dbReference type="PROSITE" id="PS00674">
    <property type="entry name" value="AAA"/>
    <property type="match status" value="1"/>
</dbReference>
<comment type="similarity">
    <text evidence="5">In the N-terminal section; belongs to the AAA ATPase family.</text>
</comment>
<dbReference type="InterPro" id="IPR027417">
    <property type="entry name" value="P-loop_NTPase"/>
</dbReference>
<dbReference type="PANTHER" id="PTHR23076">
    <property type="entry name" value="METALLOPROTEASE M41 FTSH"/>
    <property type="match status" value="1"/>
</dbReference>
<evidence type="ECO:0000313" key="17">
    <source>
        <dbReference type="Proteomes" id="UP000015103"/>
    </source>
</evidence>
<name>A0A905R0K1_RHOPR</name>
<dbReference type="GO" id="GO:0005524">
    <property type="term" value="F:ATP binding"/>
    <property type="evidence" value="ECO:0007669"/>
    <property type="project" value="UniProtKB-KW"/>
</dbReference>
<keyword evidence="10" id="KW-0862">Zinc</keyword>
<evidence type="ECO:0000256" key="5">
    <source>
        <dbReference type="ARBA" id="ARBA00010550"/>
    </source>
</evidence>
<dbReference type="InterPro" id="IPR003960">
    <property type="entry name" value="ATPase_AAA_CS"/>
</dbReference>
<evidence type="ECO:0000259" key="15">
    <source>
        <dbReference type="SMART" id="SM00382"/>
    </source>
</evidence>
<evidence type="ECO:0000256" key="7">
    <source>
        <dbReference type="ARBA" id="ARBA00022723"/>
    </source>
</evidence>
<keyword evidence="12" id="KW-0482">Metalloprotease</keyword>
<evidence type="ECO:0000256" key="8">
    <source>
        <dbReference type="ARBA" id="ARBA00022741"/>
    </source>
</evidence>
<dbReference type="FunFam" id="3.40.50.300:FF:000175">
    <property type="entry name" value="ATP-dependent zinc metalloprotease FTSH 4"/>
    <property type="match status" value="1"/>
</dbReference>
<evidence type="ECO:0000313" key="16">
    <source>
        <dbReference type="EnsemblMetazoa" id="RPRC017782-PA"/>
    </source>
</evidence>
<comment type="cofactor">
    <cofactor evidence="1">
        <name>Zn(2+)</name>
        <dbReference type="ChEBI" id="CHEBI:29105"/>
    </cofactor>
</comment>
<organism evidence="16 17">
    <name type="scientific">Rhodnius prolixus</name>
    <name type="common">Triatomid bug</name>
    <dbReference type="NCBI Taxonomy" id="13249"/>
    <lineage>
        <taxon>Eukaryota</taxon>
        <taxon>Metazoa</taxon>
        <taxon>Ecdysozoa</taxon>
        <taxon>Arthropoda</taxon>
        <taxon>Hexapoda</taxon>
        <taxon>Insecta</taxon>
        <taxon>Pterygota</taxon>
        <taxon>Neoptera</taxon>
        <taxon>Paraneoptera</taxon>
        <taxon>Hemiptera</taxon>
        <taxon>Heteroptera</taxon>
        <taxon>Panheteroptera</taxon>
        <taxon>Cimicomorpha</taxon>
        <taxon>Reduviidae</taxon>
        <taxon>Triatominae</taxon>
        <taxon>Rhodnius</taxon>
    </lineage>
</organism>
<dbReference type="FunFam" id="1.20.58.760:FF:000002">
    <property type="entry name" value="ATP-dependent zinc metalloprotease FtsH"/>
    <property type="match status" value="1"/>
</dbReference>
<dbReference type="GO" id="GO:0005743">
    <property type="term" value="C:mitochondrial inner membrane"/>
    <property type="evidence" value="ECO:0007669"/>
    <property type="project" value="TreeGrafter"/>
</dbReference>
<keyword evidence="7" id="KW-0479">Metal-binding</keyword>
<keyword evidence="9" id="KW-0378">Hydrolase</keyword>
<dbReference type="Gene3D" id="3.40.50.300">
    <property type="entry name" value="P-loop containing nucleotide triphosphate hydrolases"/>
    <property type="match status" value="1"/>
</dbReference>
<dbReference type="SUPFAM" id="SSF52540">
    <property type="entry name" value="P-loop containing nucleoside triphosphate hydrolases"/>
    <property type="match status" value="1"/>
</dbReference>
<feature type="domain" description="AAA+ ATPase" evidence="15">
    <location>
        <begin position="318"/>
        <end position="455"/>
    </location>
</feature>
<dbReference type="Proteomes" id="UP000015103">
    <property type="component" value="Unassembled WGS sequence"/>
</dbReference>
<evidence type="ECO:0000256" key="11">
    <source>
        <dbReference type="ARBA" id="ARBA00022840"/>
    </source>
</evidence>
<dbReference type="Gene3D" id="1.10.8.60">
    <property type="match status" value="1"/>
</dbReference>
<dbReference type="EMBL" id="ACPB03000363">
    <property type="status" value="NOT_ANNOTATED_CDS"/>
    <property type="molecule type" value="Genomic_DNA"/>
</dbReference>
<dbReference type="FunFam" id="1.10.8.60:FF:000001">
    <property type="entry name" value="ATP-dependent zinc metalloprotease FtsH"/>
    <property type="match status" value="1"/>
</dbReference>
<keyword evidence="14" id="KW-0472">Membrane</keyword>
<dbReference type="NCBIfam" id="TIGR01241">
    <property type="entry name" value="FtsH_fam"/>
    <property type="match status" value="1"/>
</dbReference>
<dbReference type="GO" id="GO:0006515">
    <property type="term" value="P:protein quality control for misfolded or incompletely synthesized proteins"/>
    <property type="evidence" value="ECO:0007669"/>
    <property type="project" value="TreeGrafter"/>
</dbReference>
<evidence type="ECO:0000256" key="10">
    <source>
        <dbReference type="ARBA" id="ARBA00022833"/>
    </source>
</evidence>
<comment type="subcellular location">
    <subcellularLocation>
        <location evidence="3">Membrane</location>
    </subcellularLocation>
    <subcellularLocation>
        <location evidence="2">Mitochondrion</location>
    </subcellularLocation>
</comment>
<accession>A0A905R0K1</accession>
<dbReference type="GO" id="GO:0046872">
    <property type="term" value="F:metal ion binding"/>
    <property type="evidence" value="ECO:0007669"/>
    <property type="project" value="UniProtKB-KW"/>
</dbReference>
<keyword evidence="13" id="KW-0496">Mitochondrion</keyword>
<evidence type="ECO:0000256" key="3">
    <source>
        <dbReference type="ARBA" id="ARBA00004370"/>
    </source>
</evidence>
<dbReference type="CDD" id="cd19501">
    <property type="entry name" value="RecA-like_FtsH"/>
    <property type="match status" value="1"/>
</dbReference>
<dbReference type="Gene3D" id="1.20.58.760">
    <property type="entry name" value="Peptidase M41"/>
    <property type="match status" value="1"/>
</dbReference>
<dbReference type="EnsemblMetazoa" id="RPRC017782-RA">
    <property type="protein sequence ID" value="RPRC017782-PA"/>
    <property type="gene ID" value="RPRC017782"/>
</dbReference>
<dbReference type="PANTHER" id="PTHR23076:SF97">
    <property type="entry name" value="ATP-DEPENDENT ZINC METALLOPROTEASE YME1L1"/>
    <property type="match status" value="1"/>
</dbReference>
<evidence type="ECO:0000256" key="1">
    <source>
        <dbReference type="ARBA" id="ARBA00001947"/>
    </source>
</evidence>